<feature type="compositionally biased region" description="Basic and acidic residues" evidence="9">
    <location>
        <begin position="435"/>
        <end position="452"/>
    </location>
</feature>
<feature type="region of interest" description="Disordered" evidence="9">
    <location>
        <begin position="576"/>
        <end position="604"/>
    </location>
</feature>
<dbReference type="GO" id="GO:0031410">
    <property type="term" value="C:cytoplasmic vesicle"/>
    <property type="evidence" value="ECO:0007669"/>
    <property type="project" value="TreeGrafter"/>
</dbReference>
<keyword evidence="4 8" id="KW-0812">Transmembrane</keyword>
<dbReference type="STRING" id="36022.A0A1V2L9C7"/>
<dbReference type="Proteomes" id="UP000189513">
    <property type="component" value="Unassembled WGS sequence"/>
</dbReference>
<feature type="transmembrane region" description="Helical" evidence="8">
    <location>
        <begin position="226"/>
        <end position="242"/>
    </location>
</feature>
<dbReference type="GO" id="GO:1904257">
    <property type="term" value="P:zinc ion import into Golgi lumen"/>
    <property type="evidence" value="ECO:0007669"/>
    <property type="project" value="TreeGrafter"/>
</dbReference>
<feature type="transmembrane region" description="Helical" evidence="8">
    <location>
        <begin position="402"/>
        <end position="423"/>
    </location>
</feature>
<evidence type="ECO:0000256" key="9">
    <source>
        <dbReference type="SAM" id="MobiDB-lite"/>
    </source>
</evidence>
<dbReference type="PANTHER" id="PTHR45755:SF4">
    <property type="entry name" value="ZINC TRANSPORTER 7"/>
    <property type="match status" value="1"/>
</dbReference>
<gene>
    <name evidence="11" type="ORF">BON22_1945</name>
</gene>
<dbReference type="AlphaFoldDB" id="A0A1V2L9C7"/>
<keyword evidence="5 8" id="KW-1133">Transmembrane helix</keyword>
<feature type="domain" description="Cation efflux protein transmembrane" evidence="10">
    <location>
        <begin position="302"/>
        <end position="519"/>
    </location>
</feature>
<name>A0A1V2L9C7_CYBFA</name>
<evidence type="ECO:0000256" key="6">
    <source>
        <dbReference type="ARBA" id="ARBA00023065"/>
    </source>
</evidence>
<feature type="transmembrane region" description="Helical" evidence="8">
    <location>
        <begin position="173"/>
        <end position="189"/>
    </location>
</feature>
<evidence type="ECO:0000259" key="10">
    <source>
        <dbReference type="Pfam" id="PF01545"/>
    </source>
</evidence>
<dbReference type="InterPro" id="IPR027469">
    <property type="entry name" value="Cation_efflux_TMD_sf"/>
</dbReference>
<evidence type="ECO:0000256" key="4">
    <source>
        <dbReference type="ARBA" id="ARBA00022692"/>
    </source>
</evidence>
<comment type="subcellular location">
    <subcellularLocation>
        <location evidence="8">Endoplasmic reticulum membrane</location>
        <topology evidence="8">Multi-pass membrane protein</topology>
    </subcellularLocation>
    <subcellularLocation>
        <location evidence="1">Membrane</location>
        <topology evidence="1">Multi-pass membrane protein</topology>
    </subcellularLocation>
</comment>
<accession>A0A1V2L9C7</accession>
<comment type="function">
    <text evidence="8">Functions as a zinc transporter.</text>
</comment>
<evidence type="ECO:0000256" key="2">
    <source>
        <dbReference type="ARBA" id="ARBA00008873"/>
    </source>
</evidence>
<dbReference type="Pfam" id="PF01545">
    <property type="entry name" value="Cation_efflux"/>
    <property type="match status" value="1"/>
</dbReference>
<evidence type="ECO:0000256" key="7">
    <source>
        <dbReference type="ARBA" id="ARBA00023136"/>
    </source>
</evidence>
<feature type="transmembrane region" description="Helical" evidence="8">
    <location>
        <begin position="371"/>
        <end position="390"/>
    </location>
</feature>
<evidence type="ECO:0000313" key="12">
    <source>
        <dbReference type="Proteomes" id="UP000189513"/>
    </source>
</evidence>
<dbReference type="InterPro" id="IPR002524">
    <property type="entry name" value="Cation_efflux"/>
</dbReference>
<keyword evidence="8" id="KW-0256">Endoplasmic reticulum</keyword>
<dbReference type="InterPro" id="IPR058533">
    <property type="entry name" value="Cation_efflux_TM"/>
</dbReference>
<evidence type="ECO:0000256" key="3">
    <source>
        <dbReference type="ARBA" id="ARBA00022448"/>
    </source>
</evidence>
<protein>
    <recommendedName>
        <fullName evidence="8">Zinc transporter</fullName>
    </recommendedName>
</protein>
<dbReference type="GO" id="GO:0006882">
    <property type="term" value="P:intracellular zinc ion homeostasis"/>
    <property type="evidence" value="ECO:0007669"/>
    <property type="project" value="InterPro"/>
</dbReference>
<organism evidence="11 12">
    <name type="scientific">Cyberlindnera fabianii</name>
    <name type="common">Yeast</name>
    <name type="synonym">Hansenula fabianii</name>
    <dbReference type="NCBI Taxonomy" id="36022"/>
    <lineage>
        <taxon>Eukaryota</taxon>
        <taxon>Fungi</taxon>
        <taxon>Dikarya</taxon>
        <taxon>Ascomycota</taxon>
        <taxon>Saccharomycotina</taxon>
        <taxon>Saccharomycetes</taxon>
        <taxon>Phaffomycetales</taxon>
        <taxon>Phaffomycetaceae</taxon>
        <taxon>Cyberlindnera</taxon>
    </lineage>
</organism>
<sequence>MSITLSFLNEIERIPPLFAYPNMLLASSLILTPSTQLSTTHITLLTIGIILFISSGITLIFASLTQSTDKTHGKNVLQQQRTLLTLLGLFFTAHMLGLTRTCVVSLVLIINVHWTFLSTAILFDLGILYSTGGIAMLDMEKLGLWKIICGYLVLYTIKDGLRELEDVQTKESLTIPGIILVISGVGLTLNYHNLSLSMILVTFLSAVVFSLSQLDSQTTSFTQGSPTATGFIAILLEILSFNHFIENKFIAIGEVLLVFATAWIEIDDNLIKKRTHHITSKEDTELSILQQLFLHEDTKAIFSYLMLNTMFMFVQFLYSFRSKSLGLLSDSLHMALDCTSLALGLVAGVLAKRPASESFPFGLARIETLAGFANGVLLIGIVAGIFMEAIERIINPVSLEKTGELLVVSFLGFVVNIIGIFAFNHGHAHGHSHGHSHEHSHSHGEDHTHSHGSMDNENMKGIFLHILADTLGSAGVVVSTILTSLHNSNIYDPIASLFIAVLIFFSAIPLIKSSAANLLLSLDDKKEETVRDILSQISTTPGIAGYTTPRFWVSSDMLISMGNSDHGHSHSIELEHDHEHTHEHSHEHSHEHHDHSHDHTHDCSSKKPDLVGYIHVQYIDGENSTIIKKRVQKIFENNNTRAMIQVENESSTCWCRKVS</sequence>
<dbReference type="GO" id="GO:0005794">
    <property type="term" value="C:Golgi apparatus"/>
    <property type="evidence" value="ECO:0007669"/>
    <property type="project" value="TreeGrafter"/>
</dbReference>
<feature type="transmembrane region" description="Helical" evidence="8">
    <location>
        <begin position="494"/>
        <end position="511"/>
    </location>
</feature>
<feature type="transmembrane region" description="Helical" evidence="8">
    <location>
        <begin position="196"/>
        <end position="214"/>
    </location>
</feature>
<feature type="transmembrane region" description="Helical" evidence="8">
    <location>
        <begin position="301"/>
        <end position="320"/>
    </location>
</feature>
<dbReference type="InterPro" id="IPR045316">
    <property type="entry name" value="Msc2-like"/>
</dbReference>
<keyword evidence="3 8" id="KW-0813">Transport</keyword>
<dbReference type="GO" id="GO:0005385">
    <property type="term" value="F:zinc ion transmembrane transporter activity"/>
    <property type="evidence" value="ECO:0007669"/>
    <property type="project" value="UniProtKB-UniRule"/>
</dbReference>
<dbReference type="GO" id="GO:0005789">
    <property type="term" value="C:endoplasmic reticulum membrane"/>
    <property type="evidence" value="ECO:0007669"/>
    <property type="project" value="UniProtKB-SubCell"/>
</dbReference>
<comment type="caution">
    <text evidence="11">The sequence shown here is derived from an EMBL/GenBank/DDBJ whole genome shotgun (WGS) entry which is preliminary data.</text>
</comment>
<dbReference type="EMBL" id="MPUK01000003">
    <property type="protein sequence ID" value="ONH68215.1"/>
    <property type="molecule type" value="Genomic_DNA"/>
</dbReference>
<evidence type="ECO:0000256" key="5">
    <source>
        <dbReference type="ARBA" id="ARBA00022989"/>
    </source>
</evidence>
<comment type="caution">
    <text evidence="8">Lacks conserved residue(s) required for the propagation of feature annotation.</text>
</comment>
<feature type="region of interest" description="Disordered" evidence="9">
    <location>
        <begin position="431"/>
        <end position="452"/>
    </location>
</feature>
<dbReference type="NCBIfam" id="TIGR01297">
    <property type="entry name" value="CDF"/>
    <property type="match status" value="1"/>
</dbReference>
<keyword evidence="12" id="KW-1185">Reference proteome</keyword>
<evidence type="ECO:0000256" key="1">
    <source>
        <dbReference type="ARBA" id="ARBA00004141"/>
    </source>
</evidence>
<dbReference type="VEuPathDB" id="FungiDB:BON22_1945"/>
<dbReference type="Gene3D" id="1.20.1510.10">
    <property type="entry name" value="Cation efflux protein transmembrane domain"/>
    <property type="match status" value="1"/>
</dbReference>
<keyword evidence="6 8" id="KW-0406">Ion transport</keyword>
<feature type="transmembrane region" description="Helical" evidence="8">
    <location>
        <begin position="332"/>
        <end position="351"/>
    </location>
</feature>
<feature type="transmembrane region" description="Helical" evidence="8">
    <location>
        <begin position="116"/>
        <end position="137"/>
    </location>
</feature>
<feature type="transmembrane region" description="Helical" evidence="8">
    <location>
        <begin position="144"/>
        <end position="161"/>
    </location>
</feature>
<keyword evidence="7 8" id="KW-0472">Membrane</keyword>
<feature type="transmembrane region" description="Helical" evidence="8">
    <location>
        <begin position="42"/>
        <end position="62"/>
    </location>
</feature>
<reference evidence="12" key="1">
    <citation type="journal article" date="2017" name="Genome Announc.">
        <title>Genome sequences of Cyberlindnera fabianii 65, Pichia kudriavzevii 129, and Saccharomyces cerevisiae 131 isolated from fermented masau fruits in Zimbabwe.</title>
        <authorList>
            <person name="van Rijswijck I.M.H."/>
            <person name="Derks M.F.L."/>
            <person name="Abee T."/>
            <person name="de Ridder D."/>
            <person name="Smid E.J."/>
        </authorList>
    </citation>
    <scope>NUCLEOTIDE SEQUENCE [LARGE SCALE GENOMIC DNA]</scope>
    <source>
        <strain evidence="12">65</strain>
    </source>
</reference>
<evidence type="ECO:0000256" key="8">
    <source>
        <dbReference type="RuleBase" id="RU369017"/>
    </source>
</evidence>
<dbReference type="SUPFAM" id="SSF161111">
    <property type="entry name" value="Cation efflux protein transmembrane domain-like"/>
    <property type="match status" value="1"/>
</dbReference>
<dbReference type="PANTHER" id="PTHR45755">
    <property type="match status" value="1"/>
</dbReference>
<proteinExistence type="inferred from homology"/>
<feature type="transmembrane region" description="Helical" evidence="8">
    <location>
        <begin position="83"/>
        <end position="110"/>
    </location>
</feature>
<feature type="transmembrane region" description="Helical" evidence="8">
    <location>
        <begin position="462"/>
        <end position="482"/>
    </location>
</feature>
<comment type="similarity">
    <text evidence="2 8">Belongs to the cation diffusion facilitator (CDF) transporter (TC 2.A.4) family. SLC30A subfamily.</text>
</comment>
<evidence type="ECO:0000313" key="11">
    <source>
        <dbReference type="EMBL" id="ONH68215.1"/>
    </source>
</evidence>